<keyword evidence="7" id="KW-1185">Reference proteome</keyword>
<dbReference type="PANTHER" id="PTHR14577:SF0">
    <property type="entry name" value="NUCLEOLAR PROTEIN 12"/>
    <property type="match status" value="1"/>
</dbReference>
<organism evidence="7 8">
    <name type="scientific">Aplysia californica</name>
    <name type="common">California sea hare</name>
    <dbReference type="NCBI Taxonomy" id="6500"/>
    <lineage>
        <taxon>Eukaryota</taxon>
        <taxon>Metazoa</taxon>
        <taxon>Spiralia</taxon>
        <taxon>Lophotrochozoa</taxon>
        <taxon>Mollusca</taxon>
        <taxon>Gastropoda</taxon>
        <taxon>Heterobranchia</taxon>
        <taxon>Euthyneura</taxon>
        <taxon>Tectipleura</taxon>
        <taxon>Aplysiida</taxon>
        <taxon>Aplysioidea</taxon>
        <taxon>Aplysiidae</taxon>
        <taxon>Aplysia</taxon>
    </lineage>
</organism>
<sequence>MSAPTGKRKHTPKNRKTKSFLEFDDKARSEYLRGFQKRKNERRKLAREKHDKKVMDERKELLKQARDQQKSRLRQEAVIIPEIQHLVDPTVFDLPDHTVTIADIGEVDYVGKSGMRLGFNTGQQNKPEEEEGEENENQEDEGAVKPVKNKSLKQKLAACSNQLSAQKMQVKKLKKKQMLKQKLQTKKKGKGKRKLKKKK</sequence>
<feature type="compositionally biased region" description="Acidic residues" evidence="6">
    <location>
        <begin position="128"/>
        <end position="141"/>
    </location>
</feature>
<feature type="compositionally biased region" description="Basic residues" evidence="6">
    <location>
        <begin position="35"/>
        <end position="47"/>
    </location>
</feature>
<dbReference type="Pfam" id="PF09805">
    <property type="entry name" value="Nop25"/>
    <property type="match status" value="1"/>
</dbReference>
<gene>
    <name evidence="8" type="primary">LOC101855649</name>
</gene>
<name>A0ABM1A220_APLCA</name>
<comment type="similarity">
    <text evidence="2">Belongs to the RRP17 family.</text>
</comment>
<proteinExistence type="inferred from homology"/>
<evidence type="ECO:0000256" key="1">
    <source>
        <dbReference type="ARBA" id="ARBA00004604"/>
    </source>
</evidence>
<evidence type="ECO:0000256" key="4">
    <source>
        <dbReference type="ARBA" id="ARBA00023054"/>
    </source>
</evidence>
<keyword evidence="4" id="KW-0175">Coiled coil</keyword>
<feature type="compositionally biased region" description="Basic and acidic residues" evidence="6">
    <location>
        <begin position="48"/>
        <end position="57"/>
    </location>
</feature>
<accession>A0ABM1A220</accession>
<evidence type="ECO:0000256" key="2">
    <source>
        <dbReference type="ARBA" id="ARBA00007175"/>
    </source>
</evidence>
<dbReference type="Proteomes" id="UP000694888">
    <property type="component" value="Unplaced"/>
</dbReference>
<feature type="region of interest" description="Disordered" evidence="6">
    <location>
        <begin position="118"/>
        <end position="149"/>
    </location>
</feature>
<keyword evidence="5" id="KW-0539">Nucleus</keyword>
<dbReference type="InterPro" id="IPR019186">
    <property type="entry name" value="Nucleolar_protein_12"/>
</dbReference>
<dbReference type="GeneID" id="101855649"/>
<reference evidence="8" key="1">
    <citation type="submission" date="2025-08" db="UniProtKB">
        <authorList>
            <consortium name="RefSeq"/>
        </authorList>
    </citation>
    <scope>IDENTIFICATION</scope>
</reference>
<feature type="region of interest" description="Disordered" evidence="6">
    <location>
        <begin position="167"/>
        <end position="199"/>
    </location>
</feature>
<evidence type="ECO:0000256" key="3">
    <source>
        <dbReference type="ARBA" id="ARBA00015520"/>
    </source>
</evidence>
<evidence type="ECO:0000256" key="5">
    <source>
        <dbReference type="ARBA" id="ARBA00023242"/>
    </source>
</evidence>
<evidence type="ECO:0000313" key="7">
    <source>
        <dbReference type="Proteomes" id="UP000694888"/>
    </source>
</evidence>
<protein>
    <recommendedName>
        <fullName evidence="3">Nucleolar protein 12</fullName>
    </recommendedName>
</protein>
<comment type="subcellular location">
    <subcellularLocation>
        <location evidence="1">Nucleus</location>
        <location evidence="1">Nucleolus</location>
    </subcellularLocation>
</comment>
<evidence type="ECO:0000256" key="6">
    <source>
        <dbReference type="SAM" id="MobiDB-lite"/>
    </source>
</evidence>
<dbReference type="PANTHER" id="PTHR14577">
    <property type="entry name" value="NUCLEOLAR PROTEIN 12"/>
    <property type="match status" value="1"/>
</dbReference>
<dbReference type="RefSeq" id="XP_012939243.2">
    <property type="nucleotide sequence ID" value="XM_013083789.2"/>
</dbReference>
<feature type="region of interest" description="Disordered" evidence="6">
    <location>
        <begin position="35"/>
        <end position="57"/>
    </location>
</feature>
<evidence type="ECO:0000313" key="8">
    <source>
        <dbReference type="RefSeq" id="XP_012939243.2"/>
    </source>
</evidence>
<feature type="compositionally biased region" description="Basic residues" evidence="6">
    <location>
        <begin position="169"/>
        <end position="199"/>
    </location>
</feature>